<dbReference type="Gene3D" id="3.90.550.10">
    <property type="entry name" value="Spore Coat Polysaccharide Biosynthesis Protein SpsA, Chain A"/>
    <property type="match status" value="1"/>
</dbReference>
<dbReference type="AlphaFoldDB" id="A0A0Q2GAJ0"/>
<dbReference type="Pfam" id="PF12804">
    <property type="entry name" value="NTP_transf_3"/>
    <property type="match status" value="1"/>
</dbReference>
<evidence type="ECO:0000313" key="12">
    <source>
        <dbReference type="EMBL" id="EAK4357598.1"/>
    </source>
</evidence>
<evidence type="ECO:0000259" key="9">
    <source>
        <dbReference type="Pfam" id="PF12804"/>
    </source>
</evidence>
<dbReference type="GO" id="GO:0005737">
    <property type="term" value="C:cytoplasm"/>
    <property type="evidence" value="ECO:0007669"/>
    <property type="project" value="UniProtKB-SubCell"/>
</dbReference>
<dbReference type="PANTHER" id="PTHR19136">
    <property type="entry name" value="MOLYBDENUM COFACTOR GUANYLYLTRANSFERASE"/>
    <property type="match status" value="1"/>
</dbReference>
<keyword evidence="3 8" id="KW-0479">Metal-binding</keyword>
<accession>A0A0Q2GAJ0</accession>
<dbReference type="EMBL" id="AACGUZ010000017">
    <property type="protein sequence ID" value="EAK5104211.1"/>
    <property type="molecule type" value="Genomic_DNA"/>
</dbReference>
<dbReference type="SUPFAM" id="SSF53448">
    <property type="entry name" value="Nucleotide-diphospho-sugar transferases"/>
    <property type="match status" value="1"/>
</dbReference>
<keyword evidence="1 8" id="KW-0963">Cytoplasm</keyword>
<evidence type="ECO:0000313" key="13">
    <source>
        <dbReference type="EMBL" id="EAK5104211.1"/>
    </source>
</evidence>
<feature type="binding site" evidence="8">
    <location>
        <position position="23"/>
    </location>
    <ligand>
        <name>GTP</name>
        <dbReference type="ChEBI" id="CHEBI:37565"/>
    </ligand>
</feature>
<feature type="domain" description="MobA-like NTP transferase" evidence="9">
    <location>
        <begin position="8"/>
        <end position="151"/>
    </location>
</feature>
<dbReference type="EC" id="2.7.7.77" evidence="8"/>
<organism evidence="14 18">
    <name type="scientific">Campylobacter coli</name>
    <dbReference type="NCBI Taxonomy" id="195"/>
    <lineage>
        <taxon>Bacteria</taxon>
        <taxon>Pseudomonadati</taxon>
        <taxon>Campylobacterota</taxon>
        <taxon>Epsilonproteobacteria</taxon>
        <taxon>Campylobacterales</taxon>
        <taxon>Campylobacteraceae</taxon>
        <taxon>Campylobacter</taxon>
    </lineage>
</organism>
<dbReference type="Proteomes" id="UP000409545">
    <property type="component" value="Unassembled WGS sequence"/>
</dbReference>
<protein>
    <recommendedName>
        <fullName evidence="8">Probable molybdenum cofactor guanylyltransferase</fullName>
        <shortName evidence="8">MoCo guanylyltransferase</shortName>
        <ecNumber evidence="8">2.7.7.77</ecNumber>
    </recommendedName>
    <alternativeName>
        <fullName evidence="8">GTP:molybdopterin guanylyltransferase</fullName>
    </alternativeName>
    <alternativeName>
        <fullName evidence="8">Mo-MPT guanylyltransferase</fullName>
    </alternativeName>
    <alternativeName>
        <fullName evidence="8">Molybdopterin guanylyltransferase</fullName>
    </alternativeName>
    <alternativeName>
        <fullName evidence="8">Molybdopterin-guanine dinucleotide synthase</fullName>
        <shortName evidence="8">MGD synthase</shortName>
    </alternativeName>
</protein>
<evidence type="ECO:0000256" key="2">
    <source>
        <dbReference type="ARBA" id="ARBA00022679"/>
    </source>
</evidence>
<dbReference type="Proteomes" id="UP000365807">
    <property type="component" value="Unassembled WGS sequence"/>
</dbReference>
<keyword evidence="7 8" id="KW-0501">Molybdenum cofactor biosynthesis</keyword>
<dbReference type="InterPro" id="IPR013482">
    <property type="entry name" value="Molybde_CF_guanTrfase"/>
</dbReference>
<gene>
    <name evidence="8" type="primary">mobA</name>
    <name evidence="13" type="ORF">B9Q54_08040</name>
    <name evidence="10" type="ORF">BU953_08785</name>
    <name evidence="12" type="ORF">C6T04_01455</name>
    <name evidence="11" type="ORF">CJD00_09290</name>
    <name evidence="14" type="ORF">DYU70_03595</name>
</gene>
<dbReference type="Proteomes" id="UP000411403">
    <property type="component" value="Unassembled WGS sequence"/>
</dbReference>
<keyword evidence="2 8" id="KW-0808">Transferase</keyword>
<evidence type="ECO:0000313" key="19">
    <source>
        <dbReference type="Proteomes" id="UP000557830"/>
    </source>
</evidence>
<evidence type="ECO:0000313" key="14">
    <source>
        <dbReference type="EMBL" id="EAL9204244.1"/>
    </source>
</evidence>
<comment type="similarity">
    <text evidence="8">Belongs to the MobA family.</text>
</comment>
<dbReference type="GO" id="GO:0046872">
    <property type="term" value="F:metal ion binding"/>
    <property type="evidence" value="ECO:0007669"/>
    <property type="project" value="UniProtKB-KW"/>
</dbReference>
<comment type="domain">
    <text evidence="8">The N-terminal domain determines nucleotide recognition and specific binding, while the C-terminal domain determines the specific binding to the target protein.</text>
</comment>
<comment type="function">
    <text evidence="8">Transfers a GMP moiety from GTP to Mo-molybdopterin (Mo-MPT) cofactor (Moco or molybdenum cofactor) to form Mo-molybdopterin guanine dinucleotide (Mo-MGD) cofactor.</text>
</comment>
<dbReference type="CDD" id="cd02503">
    <property type="entry name" value="MobA"/>
    <property type="match status" value="1"/>
</dbReference>
<dbReference type="PANTHER" id="PTHR19136:SF81">
    <property type="entry name" value="MOLYBDENUM COFACTOR GUANYLYLTRANSFERASE"/>
    <property type="match status" value="1"/>
</dbReference>
<keyword evidence="5 8" id="KW-0460">Magnesium</keyword>
<comment type="caution">
    <text evidence="8">Lacks conserved residue(s) required for the propagation of feature annotation.</text>
</comment>
<proteinExistence type="inferred from homology"/>
<sequence length="191" mass="22320">MKLENLNCVILCGGKSSRMGEDKSKLIFKNQTLTQFQVEKFSKIFKNVYVSAKEDKFGAKFKLIKDCPEFEIYSPMLALYSILSNFKDEFVFILSVDSPNLSDKELLKFLPSLKQDYQIIIAKTPSHKHPLCGFYHSSVAHFCKELLEKNEQKIALLFSKAKTHFVDFEDESPFLNLNFYQEYEQFKSEYE</sequence>
<dbReference type="HAMAP" id="MF_00316">
    <property type="entry name" value="MobA"/>
    <property type="match status" value="1"/>
</dbReference>
<evidence type="ECO:0000313" key="17">
    <source>
        <dbReference type="Proteomes" id="UP000409545"/>
    </source>
</evidence>
<dbReference type="InterPro" id="IPR025877">
    <property type="entry name" value="MobA-like_NTP_Trfase"/>
</dbReference>
<evidence type="ECO:0000256" key="3">
    <source>
        <dbReference type="ARBA" id="ARBA00022723"/>
    </source>
</evidence>
<reference evidence="14 18" key="2">
    <citation type="submission" date="2018-08" db="EMBL/GenBank/DDBJ databases">
        <authorList>
            <consortium name="NARMS: The National Antimicrobial Resistance Monitoring System"/>
        </authorList>
    </citation>
    <scope>NUCLEOTIDE SEQUENCE [LARGE SCALE GENOMIC DNA]</scope>
    <source>
        <strain evidence="14 18">CVM N17C171</strain>
        <strain evidence="12 16">FSIS11807978</strain>
        <strain evidence="10 19">FSIS1609200</strain>
        <strain evidence="13 17">FSIS1711007</strain>
    </source>
</reference>
<evidence type="ECO:0000256" key="1">
    <source>
        <dbReference type="ARBA" id="ARBA00022490"/>
    </source>
</evidence>
<comment type="catalytic activity">
    <reaction evidence="8">
        <text>Mo-molybdopterin + GTP + H(+) = Mo-molybdopterin guanine dinucleotide + diphosphate</text>
        <dbReference type="Rhea" id="RHEA:34243"/>
        <dbReference type="ChEBI" id="CHEBI:15378"/>
        <dbReference type="ChEBI" id="CHEBI:33019"/>
        <dbReference type="ChEBI" id="CHEBI:37565"/>
        <dbReference type="ChEBI" id="CHEBI:71302"/>
        <dbReference type="ChEBI" id="CHEBI:71310"/>
        <dbReference type="EC" id="2.7.7.77"/>
    </reaction>
</comment>
<feature type="binding site" evidence="8">
    <location>
        <begin position="11"/>
        <end position="13"/>
    </location>
    <ligand>
        <name>GTP</name>
        <dbReference type="ChEBI" id="CHEBI:37565"/>
    </ligand>
</feature>
<keyword evidence="4 8" id="KW-0547">Nucleotide-binding</keyword>
<comment type="subcellular location">
    <subcellularLocation>
        <location evidence="8">Cytoplasm</location>
    </subcellularLocation>
</comment>
<evidence type="ECO:0000256" key="5">
    <source>
        <dbReference type="ARBA" id="ARBA00022842"/>
    </source>
</evidence>
<dbReference type="RefSeq" id="WP_002780540.1">
    <property type="nucleotide sequence ID" value="NZ_AANHVQ020000021.1"/>
</dbReference>
<dbReference type="KEGG" id="ccof:VC76_06765"/>
<name>A0A0Q2GAJ0_CAMCO</name>
<dbReference type="EMBL" id="AACSIE010000003">
    <property type="protein sequence ID" value="EAL9204244.1"/>
    <property type="molecule type" value="Genomic_DNA"/>
</dbReference>
<keyword evidence="6 8" id="KW-0342">GTP-binding</keyword>
<comment type="cofactor">
    <cofactor evidence="8">
        <name>Mg(2+)</name>
        <dbReference type="ChEBI" id="CHEBI:18420"/>
    </cofactor>
</comment>
<feature type="binding site" evidence="8">
    <location>
        <position position="66"/>
    </location>
    <ligand>
        <name>GTP</name>
        <dbReference type="ChEBI" id="CHEBI:37565"/>
    </ligand>
</feature>
<dbReference type="Proteomes" id="UP000557830">
    <property type="component" value="Unassembled WGS sequence"/>
</dbReference>
<dbReference type="eggNOG" id="COG0746">
    <property type="taxonomic scope" value="Bacteria"/>
</dbReference>
<dbReference type="GO" id="GO:0006777">
    <property type="term" value="P:Mo-molybdopterin cofactor biosynthetic process"/>
    <property type="evidence" value="ECO:0007669"/>
    <property type="project" value="UniProtKB-KW"/>
</dbReference>
<dbReference type="EMBL" id="AABUYW010000023">
    <property type="protein sequence ID" value="EAJ1077691.1"/>
    <property type="molecule type" value="Genomic_DNA"/>
</dbReference>
<dbReference type="EMBL" id="AACGFG010000002">
    <property type="protein sequence ID" value="EAK4357598.1"/>
    <property type="molecule type" value="Genomic_DNA"/>
</dbReference>
<evidence type="ECO:0000313" key="10">
    <source>
        <dbReference type="EMBL" id="EAJ1077691.1"/>
    </source>
</evidence>
<dbReference type="STRING" id="195.ATE51_00864"/>
<evidence type="ECO:0000256" key="7">
    <source>
        <dbReference type="ARBA" id="ARBA00023150"/>
    </source>
</evidence>
<dbReference type="Proteomes" id="UP000361993">
    <property type="component" value="Unassembled WGS sequence"/>
</dbReference>
<evidence type="ECO:0000256" key="8">
    <source>
        <dbReference type="HAMAP-Rule" id="MF_00316"/>
    </source>
</evidence>
<evidence type="ECO:0000256" key="4">
    <source>
        <dbReference type="ARBA" id="ARBA00022741"/>
    </source>
</evidence>
<evidence type="ECO:0000313" key="11">
    <source>
        <dbReference type="EMBL" id="EAK1510431.1"/>
    </source>
</evidence>
<dbReference type="KEGG" id="ccoo:ATE51_00864"/>
<feature type="binding site" evidence="8">
    <location>
        <position position="97"/>
    </location>
    <ligand>
        <name>GTP</name>
        <dbReference type="ChEBI" id="CHEBI:37565"/>
    </ligand>
</feature>
<dbReference type="EMBL" id="AACDUL010000027">
    <property type="protein sequence ID" value="EAK1510431.1"/>
    <property type="molecule type" value="Genomic_DNA"/>
</dbReference>
<evidence type="ECO:0000313" key="18">
    <source>
        <dbReference type="Proteomes" id="UP000411403"/>
    </source>
</evidence>
<feature type="binding site" evidence="8">
    <location>
        <position position="97"/>
    </location>
    <ligand>
        <name>Mg(2+)</name>
        <dbReference type="ChEBI" id="CHEBI:18420"/>
    </ligand>
</feature>
<dbReference type="GO" id="GO:0005525">
    <property type="term" value="F:GTP binding"/>
    <property type="evidence" value="ECO:0007669"/>
    <property type="project" value="UniProtKB-UniRule"/>
</dbReference>
<evidence type="ECO:0000313" key="16">
    <source>
        <dbReference type="Proteomes" id="UP000365807"/>
    </source>
</evidence>
<comment type="caution">
    <text evidence="14">The sequence shown here is derived from an EMBL/GenBank/DDBJ whole genome shotgun (WGS) entry which is preliminary data.</text>
</comment>
<evidence type="ECO:0000313" key="15">
    <source>
        <dbReference type="Proteomes" id="UP000361993"/>
    </source>
</evidence>
<dbReference type="InterPro" id="IPR029044">
    <property type="entry name" value="Nucleotide-diphossugar_trans"/>
</dbReference>
<evidence type="ECO:0000256" key="6">
    <source>
        <dbReference type="ARBA" id="ARBA00023134"/>
    </source>
</evidence>
<dbReference type="GO" id="GO:0061603">
    <property type="term" value="F:molybdenum cofactor guanylyltransferase activity"/>
    <property type="evidence" value="ECO:0007669"/>
    <property type="project" value="UniProtKB-EC"/>
</dbReference>
<dbReference type="OrthoDB" id="9788394at2"/>
<keyword evidence="14" id="KW-0548">Nucleotidyltransferase</keyword>
<reference evidence="11 15" key="1">
    <citation type="submission" date="2018-05" db="EMBL/GenBank/DDBJ databases">
        <authorList>
            <consortium name="GenomeTrakr network: Whole genome sequencing for foodborne pathogen traceback"/>
        </authorList>
    </citation>
    <scope>NUCLEOTIDE SEQUENCE [LARGE SCALE GENOMIC DNA]</scope>
    <source>
        <strain evidence="11 15">NC_C6016</strain>
    </source>
</reference>